<dbReference type="OrthoDB" id="432064at2759"/>
<dbReference type="Pfam" id="PF07173">
    <property type="entry name" value="GRDP-like"/>
    <property type="match status" value="1"/>
</dbReference>
<name>A0A813AUP2_9DINO</name>
<evidence type="ECO:0000313" key="2">
    <source>
        <dbReference type="Proteomes" id="UP000601435"/>
    </source>
</evidence>
<organism evidence="1 2">
    <name type="scientific">Symbiodinium necroappetens</name>
    <dbReference type="NCBI Taxonomy" id="1628268"/>
    <lineage>
        <taxon>Eukaryota</taxon>
        <taxon>Sar</taxon>
        <taxon>Alveolata</taxon>
        <taxon>Dinophyceae</taxon>
        <taxon>Suessiales</taxon>
        <taxon>Symbiodiniaceae</taxon>
        <taxon>Symbiodinium</taxon>
    </lineage>
</organism>
<sequence>MPHYRDRYFLELAAERYLDKFLELKRQRPDEFWVPTYDVDCIWHAHQLHPWKYEEETAELCGRLLPHDDSVNDRSSGSQLSVRWEQTKQAWKEIFRDEGPYRSGSMYRGTVTAQ</sequence>
<proteinExistence type="predicted"/>
<protein>
    <submittedName>
        <fullName evidence="1">GRDP1 protein</fullName>
    </submittedName>
</protein>
<keyword evidence="2" id="KW-1185">Reference proteome</keyword>
<dbReference type="AlphaFoldDB" id="A0A813AUP2"/>
<comment type="caution">
    <text evidence="1">The sequence shown here is derived from an EMBL/GenBank/DDBJ whole genome shotgun (WGS) entry which is preliminary data.</text>
</comment>
<evidence type="ECO:0000313" key="1">
    <source>
        <dbReference type="EMBL" id="CAE7880491.1"/>
    </source>
</evidence>
<reference evidence="1" key="1">
    <citation type="submission" date="2021-02" db="EMBL/GenBank/DDBJ databases">
        <authorList>
            <person name="Dougan E. K."/>
            <person name="Rhodes N."/>
            <person name="Thang M."/>
            <person name="Chan C."/>
        </authorList>
    </citation>
    <scope>NUCLEOTIDE SEQUENCE</scope>
</reference>
<feature type="non-terminal residue" evidence="1">
    <location>
        <position position="1"/>
    </location>
</feature>
<dbReference type="PANTHER" id="PTHR34365">
    <property type="entry name" value="ENOLASE (DUF1399)"/>
    <property type="match status" value="1"/>
</dbReference>
<dbReference type="InterPro" id="IPR009836">
    <property type="entry name" value="GRDP-like"/>
</dbReference>
<accession>A0A813AUP2</accession>
<dbReference type="EMBL" id="CAJNJA010063775">
    <property type="protein sequence ID" value="CAE7880491.1"/>
    <property type="molecule type" value="Genomic_DNA"/>
</dbReference>
<dbReference type="PANTHER" id="PTHR34365:SF7">
    <property type="entry name" value="GLYCINE-RICH DOMAIN-CONTAINING PROTEIN 1"/>
    <property type="match status" value="1"/>
</dbReference>
<gene>
    <name evidence="1" type="primary">GRDP1</name>
    <name evidence="1" type="ORF">SNEC2469_LOCUS28895</name>
</gene>
<dbReference type="Proteomes" id="UP000601435">
    <property type="component" value="Unassembled WGS sequence"/>
</dbReference>